<dbReference type="Proteomes" id="UP000805193">
    <property type="component" value="Unassembled WGS sequence"/>
</dbReference>
<name>A0AC60P9I2_IXOPE</name>
<comment type="caution">
    <text evidence="1">The sequence shown here is derived from an EMBL/GenBank/DDBJ whole genome shotgun (WGS) entry which is preliminary data.</text>
</comment>
<evidence type="ECO:0000313" key="1">
    <source>
        <dbReference type="EMBL" id="KAG0416133.1"/>
    </source>
</evidence>
<gene>
    <name evidence="1" type="ORF">HPB47_006696</name>
</gene>
<dbReference type="EMBL" id="JABSTQ010010988">
    <property type="protein sequence ID" value="KAG0416133.1"/>
    <property type="molecule type" value="Genomic_DNA"/>
</dbReference>
<accession>A0AC60P9I2</accession>
<keyword evidence="2" id="KW-1185">Reference proteome</keyword>
<proteinExistence type="predicted"/>
<protein>
    <submittedName>
        <fullName evidence="1">Uncharacterized protein</fullName>
    </submittedName>
</protein>
<organism evidence="1 2">
    <name type="scientific">Ixodes persulcatus</name>
    <name type="common">Taiga tick</name>
    <dbReference type="NCBI Taxonomy" id="34615"/>
    <lineage>
        <taxon>Eukaryota</taxon>
        <taxon>Metazoa</taxon>
        <taxon>Ecdysozoa</taxon>
        <taxon>Arthropoda</taxon>
        <taxon>Chelicerata</taxon>
        <taxon>Arachnida</taxon>
        <taxon>Acari</taxon>
        <taxon>Parasitiformes</taxon>
        <taxon>Ixodida</taxon>
        <taxon>Ixodoidea</taxon>
        <taxon>Ixodidae</taxon>
        <taxon>Ixodinae</taxon>
        <taxon>Ixodes</taxon>
    </lineage>
</organism>
<reference evidence="1 2" key="1">
    <citation type="journal article" date="2020" name="Cell">
        <title>Large-Scale Comparative Analyses of Tick Genomes Elucidate Their Genetic Diversity and Vector Capacities.</title>
        <authorList>
            <consortium name="Tick Genome and Microbiome Consortium (TIGMIC)"/>
            <person name="Jia N."/>
            <person name="Wang J."/>
            <person name="Shi W."/>
            <person name="Du L."/>
            <person name="Sun Y."/>
            <person name="Zhan W."/>
            <person name="Jiang J.F."/>
            <person name="Wang Q."/>
            <person name="Zhang B."/>
            <person name="Ji P."/>
            <person name="Bell-Sakyi L."/>
            <person name="Cui X.M."/>
            <person name="Yuan T.T."/>
            <person name="Jiang B.G."/>
            <person name="Yang W.F."/>
            <person name="Lam T.T."/>
            <person name="Chang Q.C."/>
            <person name="Ding S.J."/>
            <person name="Wang X.J."/>
            <person name="Zhu J.G."/>
            <person name="Ruan X.D."/>
            <person name="Zhao L."/>
            <person name="Wei J.T."/>
            <person name="Ye R.Z."/>
            <person name="Que T.C."/>
            <person name="Du C.H."/>
            <person name="Zhou Y.H."/>
            <person name="Cheng J.X."/>
            <person name="Dai P.F."/>
            <person name="Guo W.B."/>
            <person name="Han X.H."/>
            <person name="Huang E.J."/>
            <person name="Li L.F."/>
            <person name="Wei W."/>
            <person name="Gao Y.C."/>
            <person name="Liu J.Z."/>
            <person name="Shao H.Z."/>
            <person name="Wang X."/>
            <person name="Wang C.C."/>
            <person name="Yang T.C."/>
            <person name="Huo Q.B."/>
            <person name="Li W."/>
            <person name="Chen H.Y."/>
            <person name="Chen S.E."/>
            <person name="Zhou L.G."/>
            <person name="Ni X.B."/>
            <person name="Tian J.H."/>
            <person name="Sheng Y."/>
            <person name="Liu T."/>
            <person name="Pan Y.S."/>
            <person name="Xia L.Y."/>
            <person name="Li J."/>
            <person name="Zhao F."/>
            <person name="Cao W.C."/>
        </authorList>
    </citation>
    <scope>NUCLEOTIDE SEQUENCE [LARGE SCALE GENOMIC DNA]</scope>
    <source>
        <strain evidence="1">Iper-2018</strain>
    </source>
</reference>
<evidence type="ECO:0000313" key="2">
    <source>
        <dbReference type="Proteomes" id="UP000805193"/>
    </source>
</evidence>
<sequence>MTGGPEKQPFLIYDNGPERRDRMLVFASHEQLRALSTSRTWYMDGTFSVCPRLFKQLYVIRCTAGESTVACVYALLPGKTFSIYEELFQAILDTCEAKGYAPYPETIISDYEMAAIRASKAVFGEDVTTKGCFFHLCQSTHRKVRELGLISRYKTDDRFKKMCGMLDGLAFLPPDLVPVGLDYIRGQAPTDLDDLIDYFDATDPQVLLELTDNLSHLLQTHGMLLNMKDTTLAPTQQIKFLGFLLDGASRLRDLDASLEVLVTPQTKTTFQRITGHWEFYFSLYRAHYHALKPMFEASRTGSPMPPQWTQKFRVLWQELPHTVPWRTPEPLTHAAADASDAGLGVCLATGNVAIITNKNSGIYPRELCALCIAIILAPPDTQLNCNNQALVHAITRGHGRAFPAMYSLAITLLAIEKRLWFRRVPTETNLADAPSRTTAAHLPVVQQGAPPVLA</sequence>